<evidence type="ECO:0008006" key="4">
    <source>
        <dbReference type="Google" id="ProtNLM"/>
    </source>
</evidence>
<dbReference type="AlphaFoldDB" id="A0A1R1JMA7"/>
<feature type="region of interest" description="Disordered" evidence="1">
    <location>
        <begin position="134"/>
        <end position="161"/>
    </location>
</feature>
<evidence type="ECO:0000256" key="1">
    <source>
        <dbReference type="SAM" id="MobiDB-lite"/>
    </source>
</evidence>
<name>A0A1R1JMA7_ALCXX</name>
<dbReference type="RefSeq" id="WP_076415462.1">
    <property type="nucleotide sequence ID" value="NZ_MJMN01000046.1"/>
</dbReference>
<evidence type="ECO:0000313" key="2">
    <source>
        <dbReference type="EMBL" id="OMG79336.1"/>
    </source>
</evidence>
<evidence type="ECO:0000313" key="3">
    <source>
        <dbReference type="Proteomes" id="UP000187251"/>
    </source>
</evidence>
<organism evidence="2 3">
    <name type="scientific">Alcaligenes xylosoxydans xylosoxydans</name>
    <name type="common">Achromobacter xylosoxidans</name>
    <dbReference type="NCBI Taxonomy" id="85698"/>
    <lineage>
        <taxon>Bacteria</taxon>
        <taxon>Pseudomonadati</taxon>
        <taxon>Pseudomonadota</taxon>
        <taxon>Betaproteobacteria</taxon>
        <taxon>Burkholderiales</taxon>
        <taxon>Alcaligenaceae</taxon>
        <taxon>Achromobacter</taxon>
    </lineage>
</organism>
<dbReference type="EMBL" id="MJMN01000046">
    <property type="protein sequence ID" value="OMG79336.1"/>
    <property type="molecule type" value="Genomic_DNA"/>
</dbReference>
<comment type="caution">
    <text evidence="2">The sequence shown here is derived from an EMBL/GenBank/DDBJ whole genome shotgun (WGS) entry which is preliminary data.</text>
</comment>
<gene>
    <name evidence="2" type="ORF">BIZ92_15170</name>
</gene>
<protein>
    <recommendedName>
        <fullName evidence="4">Phage terminase small subunit P27 family</fullName>
    </recommendedName>
</protein>
<proteinExistence type="predicted"/>
<reference evidence="2 3" key="1">
    <citation type="submission" date="2016-09" db="EMBL/GenBank/DDBJ databases">
        <title>Phylogenomics of Achromobacter.</title>
        <authorList>
            <person name="Jeukens J."/>
            <person name="Freschi L."/>
            <person name="Vincent A.T."/>
            <person name="Emond-Rheault J.-G."/>
            <person name="Kukavica-Ibrulj I."/>
            <person name="Charette S.J."/>
            <person name="Levesque R.C."/>
        </authorList>
    </citation>
    <scope>NUCLEOTIDE SEQUENCE [LARGE SCALE GENOMIC DNA]</scope>
    <source>
        <strain evidence="2 3">AUS488</strain>
    </source>
</reference>
<accession>A0A1R1JMA7</accession>
<sequence length="161" mass="18125">MDQIKPPLGVIQGGGGVTPWRSAKFGIELPMPPPSIQVDEEWRRIYIWLCDQLLSSKRDITAAAMQLTLLVECIRAWVKDRALCEKHGRYATSKEGNRYELPHSYNERKGAEQLKRDLPEACMTVMSQVEAKLKESKVGESGQDDLFSDLVEHGRSRPSAA</sequence>
<dbReference type="Proteomes" id="UP000187251">
    <property type="component" value="Unassembled WGS sequence"/>
</dbReference>